<sequence>MCLRHNSCCNSWGRQKWCNNVAAGGTVSGVSGGAGWAVVGLIQAPDIDLQKQVLSGFRLLRNKRTAASEPTTSILAKRVALGDSSSSERTAMEDNVQNPSTLSPELPSLTKGANIAETSTPSSKRRGKEITNSEQRGEAFARTLGEDSLPLPSIRDALKMAWDLS</sequence>
<feature type="compositionally biased region" description="Polar residues" evidence="1">
    <location>
        <begin position="83"/>
        <end position="103"/>
    </location>
</feature>
<feature type="region of interest" description="Disordered" evidence="1">
    <location>
        <begin position="80"/>
        <end position="136"/>
    </location>
</feature>
<dbReference type="EMBL" id="CM018034">
    <property type="protein sequence ID" value="KAA8544545.1"/>
    <property type="molecule type" value="Genomic_DNA"/>
</dbReference>
<evidence type="ECO:0000256" key="1">
    <source>
        <dbReference type="SAM" id="MobiDB-lite"/>
    </source>
</evidence>
<dbReference type="AlphaFoldDB" id="A0A5J5BN82"/>
<name>A0A5J5BN82_9ASTE</name>
<proteinExistence type="predicted"/>
<organism evidence="2 3">
    <name type="scientific">Nyssa sinensis</name>
    <dbReference type="NCBI Taxonomy" id="561372"/>
    <lineage>
        <taxon>Eukaryota</taxon>
        <taxon>Viridiplantae</taxon>
        <taxon>Streptophyta</taxon>
        <taxon>Embryophyta</taxon>
        <taxon>Tracheophyta</taxon>
        <taxon>Spermatophyta</taxon>
        <taxon>Magnoliopsida</taxon>
        <taxon>eudicotyledons</taxon>
        <taxon>Gunneridae</taxon>
        <taxon>Pentapetalae</taxon>
        <taxon>asterids</taxon>
        <taxon>Cornales</taxon>
        <taxon>Nyssaceae</taxon>
        <taxon>Nyssa</taxon>
    </lineage>
</organism>
<gene>
    <name evidence="2" type="ORF">F0562_022596</name>
</gene>
<evidence type="ECO:0000313" key="3">
    <source>
        <dbReference type="Proteomes" id="UP000325577"/>
    </source>
</evidence>
<protein>
    <submittedName>
        <fullName evidence="2">Uncharacterized protein</fullName>
    </submittedName>
</protein>
<accession>A0A5J5BN82</accession>
<evidence type="ECO:0000313" key="2">
    <source>
        <dbReference type="EMBL" id="KAA8544545.1"/>
    </source>
</evidence>
<reference evidence="2 3" key="1">
    <citation type="submission" date="2019-09" db="EMBL/GenBank/DDBJ databases">
        <title>A chromosome-level genome assembly of the Chinese tupelo Nyssa sinensis.</title>
        <authorList>
            <person name="Yang X."/>
            <person name="Kang M."/>
            <person name="Yang Y."/>
            <person name="Xiong H."/>
            <person name="Wang M."/>
            <person name="Zhang Z."/>
            <person name="Wang Z."/>
            <person name="Wu H."/>
            <person name="Ma T."/>
            <person name="Liu J."/>
            <person name="Xi Z."/>
        </authorList>
    </citation>
    <scope>NUCLEOTIDE SEQUENCE [LARGE SCALE GENOMIC DNA]</scope>
    <source>
        <strain evidence="2">J267</strain>
        <tissue evidence="2">Leaf</tissue>
    </source>
</reference>
<keyword evidence="3" id="KW-1185">Reference proteome</keyword>
<dbReference type="Proteomes" id="UP000325577">
    <property type="component" value="Linkage Group LG11"/>
</dbReference>